<dbReference type="EMBL" id="OZ021738">
    <property type="protein sequence ID" value="CAK9319965.1"/>
    <property type="molecule type" value="Genomic_DNA"/>
</dbReference>
<proteinExistence type="predicted"/>
<evidence type="ECO:0000313" key="2">
    <source>
        <dbReference type="EMBL" id="CAK9319965.1"/>
    </source>
</evidence>
<reference evidence="2 3" key="1">
    <citation type="submission" date="2024-03" db="EMBL/GenBank/DDBJ databases">
        <authorList>
            <person name="Gkanogiannis A."/>
            <person name="Becerra Lopez-Lavalle L."/>
        </authorList>
    </citation>
    <scope>NUCLEOTIDE SEQUENCE [LARGE SCALE GENOMIC DNA]</scope>
</reference>
<dbReference type="PANTHER" id="PTHR37723">
    <property type="entry name" value="PROTEIN FAR-RED ELONGATED HYPOCOTYL 1"/>
    <property type="match status" value="1"/>
</dbReference>
<dbReference type="Proteomes" id="UP001642487">
    <property type="component" value="Chromosome 4"/>
</dbReference>
<keyword evidence="3" id="KW-1185">Reference proteome</keyword>
<protein>
    <submittedName>
        <fullName evidence="2">Uncharacterized protein</fullName>
    </submittedName>
</protein>
<evidence type="ECO:0000256" key="1">
    <source>
        <dbReference type="SAM" id="MobiDB-lite"/>
    </source>
</evidence>
<feature type="region of interest" description="Disordered" evidence="1">
    <location>
        <begin position="1"/>
        <end position="26"/>
    </location>
</feature>
<dbReference type="InterPro" id="IPR037766">
    <property type="entry name" value="FHY1"/>
</dbReference>
<gene>
    <name evidence="2" type="ORF">CITCOLO1_LOCUS12002</name>
</gene>
<dbReference type="PANTHER" id="PTHR37723:SF1">
    <property type="entry name" value="PROTEIN FAR-RED-ELONGATED HYPOCOTYL 1-LIKE"/>
    <property type="match status" value="1"/>
</dbReference>
<accession>A0ABP0YHI4</accession>
<evidence type="ECO:0000313" key="3">
    <source>
        <dbReference type="Proteomes" id="UP001642487"/>
    </source>
</evidence>
<sequence length="190" mass="21489">MDQNNQNHHHSSHCDTDRFSGFQPWNTEGFDVKKKRRLLIEQLSLPTPKLPCLGLRSVSFPHGGGNSKFNKKPQEGEEGEESTLTKIAIEGKEMSKGQVQMQGEKDKLQWSYGPEEDLLEFGSQEHSCIYEQCCSDTAQSLLLPTESKHDFVLSSGRWSADPEAESKTIKPTIDQEFEQYFSVLLPSLDP</sequence>
<name>A0ABP0YHI4_9ROSI</name>
<organism evidence="2 3">
    <name type="scientific">Citrullus colocynthis</name>
    <name type="common">colocynth</name>
    <dbReference type="NCBI Taxonomy" id="252529"/>
    <lineage>
        <taxon>Eukaryota</taxon>
        <taxon>Viridiplantae</taxon>
        <taxon>Streptophyta</taxon>
        <taxon>Embryophyta</taxon>
        <taxon>Tracheophyta</taxon>
        <taxon>Spermatophyta</taxon>
        <taxon>Magnoliopsida</taxon>
        <taxon>eudicotyledons</taxon>
        <taxon>Gunneridae</taxon>
        <taxon>Pentapetalae</taxon>
        <taxon>rosids</taxon>
        <taxon>fabids</taxon>
        <taxon>Cucurbitales</taxon>
        <taxon>Cucurbitaceae</taxon>
        <taxon>Benincaseae</taxon>
        <taxon>Citrullus</taxon>
    </lineage>
</organism>